<reference evidence="2" key="1">
    <citation type="submission" date="2015-12" db="EMBL/GenBank/DDBJ databases">
        <title>Gene expression during late stages of embryo sac development: a critical building block for successful pollen-pistil interactions.</title>
        <authorList>
            <person name="Liu Y."/>
            <person name="Joly V."/>
            <person name="Sabar M."/>
            <person name="Matton D.P."/>
        </authorList>
    </citation>
    <scope>NUCLEOTIDE SEQUENCE</scope>
</reference>
<keyword evidence="1" id="KW-0472">Membrane</keyword>
<dbReference type="AlphaFoldDB" id="A0A0V0GR61"/>
<organism evidence="2">
    <name type="scientific">Solanum chacoense</name>
    <name type="common">Chaco potato</name>
    <dbReference type="NCBI Taxonomy" id="4108"/>
    <lineage>
        <taxon>Eukaryota</taxon>
        <taxon>Viridiplantae</taxon>
        <taxon>Streptophyta</taxon>
        <taxon>Embryophyta</taxon>
        <taxon>Tracheophyta</taxon>
        <taxon>Spermatophyta</taxon>
        <taxon>Magnoliopsida</taxon>
        <taxon>eudicotyledons</taxon>
        <taxon>Gunneridae</taxon>
        <taxon>Pentapetalae</taxon>
        <taxon>asterids</taxon>
        <taxon>lamiids</taxon>
        <taxon>Solanales</taxon>
        <taxon>Solanaceae</taxon>
        <taxon>Solanoideae</taxon>
        <taxon>Solaneae</taxon>
        <taxon>Solanum</taxon>
    </lineage>
</organism>
<keyword evidence="1" id="KW-1133">Transmembrane helix</keyword>
<accession>A0A0V0GR61</accession>
<dbReference type="EMBL" id="GEDG01032880">
    <property type="protein sequence ID" value="JAP10572.1"/>
    <property type="molecule type" value="Transcribed_RNA"/>
</dbReference>
<feature type="transmembrane region" description="Helical" evidence="1">
    <location>
        <begin position="21"/>
        <end position="39"/>
    </location>
</feature>
<protein>
    <submittedName>
        <fullName evidence="2">Putative ovule protein</fullName>
    </submittedName>
</protein>
<evidence type="ECO:0000313" key="2">
    <source>
        <dbReference type="EMBL" id="JAP10572.1"/>
    </source>
</evidence>
<sequence>MRLIKCHLDRMHKLQFTKSSHILYLCIHLPFLILFPGVHQSVFKLVKMYSHYGASPPTAE</sequence>
<name>A0A0V0GR61_SOLCH</name>
<evidence type="ECO:0000256" key="1">
    <source>
        <dbReference type="SAM" id="Phobius"/>
    </source>
</evidence>
<keyword evidence="1" id="KW-0812">Transmembrane</keyword>
<proteinExistence type="predicted"/>